<accession>A0A645HES3</accession>
<keyword evidence="1" id="KW-0812">Transmembrane</keyword>
<feature type="transmembrane region" description="Helical" evidence="1">
    <location>
        <begin position="181"/>
        <end position="199"/>
    </location>
</feature>
<evidence type="ECO:0000256" key="1">
    <source>
        <dbReference type="SAM" id="Phobius"/>
    </source>
</evidence>
<dbReference type="AlphaFoldDB" id="A0A645HES3"/>
<gene>
    <name evidence="2" type="ORF">SDC9_185058</name>
</gene>
<evidence type="ECO:0000313" key="2">
    <source>
        <dbReference type="EMBL" id="MPN37538.1"/>
    </source>
</evidence>
<comment type="caution">
    <text evidence="2">The sequence shown here is derived from an EMBL/GenBank/DDBJ whole genome shotgun (WGS) entry which is preliminary data.</text>
</comment>
<dbReference type="EMBL" id="VSSQ01092244">
    <property type="protein sequence ID" value="MPN37538.1"/>
    <property type="molecule type" value="Genomic_DNA"/>
</dbReference>
<name>A0A645HES3_9ZZZZ</name>
<keyword evidence="1" id="KW-1133">Transmembrane helix</keyword>
<dbReference type="InterPro" id="IPR010288">
    <property type="entry name" value="EcsB_ABC"/>
</dbReference>
<proteinExistence type="predicted"/>
<dbReference type="Pfam" id="PF05975">
    <property type="entry name" value="EcsB"/>
    <property type="match status" value="1"/>
</dbReference>
<protein>
    <submittedName>
        <fullName evidence="2">Uncharacterized protein</fullName>
    </submittedName>
</protein>
<feature type="transmembrane region" description="Helical" evidence="1">
    <location>
        <begin position="91"/>
        <end position="108"/>
    </location>
</feature>
<organism evidence="2">
    <name type="scientific">bioreactor metagenome</name>
    <dbReference type="NCBI Taxonomy" id="1076179"/>
    <lineage>
        <taxon>unclassified sequences</taxon>
        <taxon>metagenomes</taxon>
        <taxon>ecological metagenomes</taxon>
    </lineage>
</organism>
<sequence length="206" mass="23762">MILLIIFVLLIYRRISLDGTLLEAISLGQTAKMQFTNVLLRYAGTYIKKPITFRTRPFLFRDSNIIFKRRTSENALVELCLKSTLRHSANIKFYLQVIVVYALFLSIFPPIWKWTMWGVAIILLTAVVKLYWLESINSPYVTLFRLKSETKLAAASRSLFILALPGEAILALFVVLQTQQWLYALIILPIGFWLGKFVAKQFAMFS</sequence>
<dbReference type="GO" id="GO:0016020">
    <property type="term" value="C:membrane"/>
    <property type="evidence" value="ECO:0007669"/>
    <property type="project" value="InterPro"/>
</dbReference>
<reference evidence="2" key="1">
    <citation type="submission" date="2019-08" db="EMBL/GenBank/DDBJ databases">
        <authorList>
            <person name="Kucharzyk K."/>
            <person name="Murdoch R.W."/>
            <person name="Higgins S."/>
            <person name="Loffler F."/>
        </authorList>
    </citation>
    <scope>NUCLEOTIDE SEQUENCE</scope>
</reference>
<feature type="transmembrane region" description="Helical" evidence="1">
    <location>
        <begin position="114"/>
        <end position="133"/>
    </location>
</feature>
<keyword evidence="1" id="KW-0472">Membrane</keyword>
<feature type="transmembrane region" description="Helical" evidence="1">
    <location>
        <begin position="154"/>
        <end position="175"/>
    </location>
</feature>